<keyword evidence="2" id="KW-0378">Hydrolase</keyword>
<evidence type="ECO:0000313" key="2">
    <source>
        <dbReference type="EMBL" id="MBC1936601.1"/>
    </source>
</evidence>
<dbReference type="Pfam" id="PF12146">
    <property type="entry name" value="Hydrolase_4"/>
    <property type="match status" value="1"/>
</dbReference>
<dbReference type="RefSeq" id="WP_185409635.1">
    <property type="nucleotide sequence ID" value="NZ_JAARRE010000004.1"/>
</dbReference>
<dbReference type="PANTHER" id="PTHR43798">
    <property type="entry name" value="MONOACYLGLYCEROL LIPASE"/>
    <property type="match status" value="1"/>
</dbReference>
<dbReference type="GO" id="GO:0016787">
    <property type="term" value="F:hydrolase activity"/>
    <property type="evidence" value="ECO:0007669"/>
    <property type="project" value="UniProtKB-KW"/>
</dbReference>
<dbReference type="SUPFAM" id="SSF53474">
    <property type="entry name" value="alpha/beta-Hydrolases"/>
    <property type="match status" value="1"/>
</dbReference>
<organism evidence="2 3">
    <name type="scientific">Listeria grandensis</name>
    <dbReference type="NCBI Taxonomy" id="1494963"/>
    <lineage>
        <taxon>Bacteria</taxon>
        <taxon>Bacillati</taxon>
        <taxon>Bacillota</taxon>
        <taxon>Bacilli</taxon>
        <taxon>Bacillales</taxon>
        <taxon>Listeriaceae</taxon>
        <taxon>Listeria</taxon>
    </lineage>
</organism>
<dbReference type="Proteomes" id="UP000535908">
    <property type="component" value="Unassembled WGS sequence"/>
</dbReference>
<protein>
    <submittedName>
        <fullName evidence="2">Alpha/beta hydrolase</fullName>
    </submittedName>
</protein>
<dbReference type="InterPro" id="IPR029058">
    <property type="entry name" value="AB_hydrolase_fold"/>
</dbReference>
<feature type="domain" description="Serine aminopeptidase S33" evidence="1">
    <location>
        <begin position="22"/>
        <end position="132"/>
    </location>
</feature>
<evidence type="ECO:0000259" key="1">
    <source>
        <dbReference type="Pfam" id="PF12146"/>
    </source>
</evidence>
<dbReference type="InterPro" id="IPR050266">
    <property type="entry name" value="AB_hydrolase_sf"/>
</dbReference>
<comment type="caution">
    <text evidence="2">The sequence shown here is derived from an EMBL/GenBank/DDBJ whole genome shotgun (WGS) entry which is preliminary data.</text>
</comment>
<proteinExistence type="predicted"/>
<accession>A0A7X0Y407</accession>
<reference evidence="2 3" key="1">
    <citation type="submission" date="2020-03" db="EMBL/GenBank/DDBJ databases">
        <title>Soil Listeria distribution.</title>
        <authorList>
            <person name="Liao J."/>
            <person name="Wiedmann M."/>
        </authorList>
    </citation>
    <scope>NUCLEOTIDE SEQUENCE [LARGE SCALE GENOMIC DNA]</scope>
    <source>
        <strain evidence="2 3">FSL L7-0741</strain>
    </source>
</reference>
<sequence>MERITFKNETGLTLVGHFYAAPSKAIIIMTHGFLSNKSSSGRFDRFALKLQQNGYNVLTYDCGGYGESDDTAIHFEKQVTDLRAAKQYSQQLGMEKFAFWGHSLGGRLSLTCYDTDIETMILTGPVTGAIAYQHVDNFSKEQVAQCESSGSMIFYVDDPWRTEIVLDKQMLLDFDQMDQAATLQKVDCPILIIHGTEGDLEQELTQITKQGLDLFPKGTKMIELDGADHGFMEQLNEIETLGLHWLHEHFQLN</sequence>
<name>A0A7X0Y407_9LIST</name>
<dbReference type="Gene3D" id="3.40.50.1820">
    <property type="entry name" value="alpha/beta hydrolase"/>
    <property type="match status" value="1"/>
</dbReference>
<dbReference type="EMBL" id="JAARWN010000008">
    <property type="protein sequence ID" value="MBC1936601.1"/>
    <property type="molecule type" value="Genomic_DNA"/>
</dbReference>
<dbReference type="PANTHER" id="PTHR43798:SF33">
    <property type="entry name" value="HYDROLASE, PUTATIVE (AFU_ORTHOLOGUE AFUA_2G14860)-RELATED"/>
    <property type="match status" value="1"/>
</dbReference>
<dbReference type="AlphaFoldDB" id="A0A7X0Y407"/>
<evidence type="ECO:0000313" key="3">
    <source>
        <dbReference type="Proteomes" id="UP000535908"/>
    </source>
</evidence>
<dbReference type="InterPro" id="IPR022742">
    <property type="entry name" value="Hydrolase_4"/>
</dbReference>
<gene>
    <name evidence="2" type="ORF">HCA69_09505</name>
</gene>
<dbReference type="GO" id="GO:0016020">
    <property type="term" value="C:membrane"/>
    <property type="evidence" value="ECO:0007669"/>
    <property type="project" value="TreeGrafter"/>
</dbReference>